<sequence>MKFILLVFRPVVTKYQFFHYFSRLFSETQFWTFLKMSKFQNPKKLLEEKNRF</sequence>
<reference evidence="1" key="1">
    <citation type="journal article" date="2020" name="Nature">
        <title>Giant virus diversity and host interactions through global metagenomics.</title>
        <authorList>
            <person name="Schulz F."/>
            <person name="Roux S."/>
            <person name="Paez-Espino D."/>
            <person name="Jungbluth S."/>
            <person name="Walsh D.A."/>
            <person name="Denef V.J."/>
            <person name="McMahon K.D."/>
            <person name="Konstantinidis K.T."/>
            <person name="Eloe-Fadrosh E.A."/>
            <person name="Kyrpides N.C."/>
            <person name="Woyke T."/>
        </authorList>
    </citation>
    <scope>NUCLEOTIDE SEQUENCE</scope>
    <source>
        <strain evidence="1">GVMAG-M-3300023179-114</strain>
    </source>
</reference>
<organism evidence="1">
    <name type="scientific">viral metagenome</name>
    <dbReference type="NCBI Taxonomy" id="1070528"/>
    <lineage>
        <taxon>unclassified sequences</taxon>
        <taxon>metagenomes</taxon>
        <taxon>organismal metagenomes</taxon>
    </lineage>
</organism>
<name>A0A6C0E4L3_9ZZZZ</name>
<proteinExistence type="predicted"/>
<accession>A0A6C0E4L3</accession>
<evidence type="ECO:0000313" key="1">
    <source>
        <dbReference type="EMBL" id="QHT23219.1"/>
    </source>
</evidence>
<dbReference type="AlphaFoldDB" id="A0A6C0E4L3"/>
<protein>
    <submittedName>
        <fullName evidence="1">Uncharacterized protein</fullName>
    </submittedName>
</protein>
<dbReference type="EMBL" id="MN739729">
    <property type="protein sequence ID" value="QHT23219.1"/>
    <property type="molecule type" value="Genomic_DNA"/>
</dbReference>